<evidence type="ECO:0000313" key="5">
    <source>
        <dbReference type="Proteomes" id="UP000294862"/>
    </source>
</evidence>
<name>A0A4R2IFQ6_9GAMM</name>
<feature type="coiled-coil region" evidence="1">
    <location>
        <begin position="82"/>
        <end position="161"/>
    </location>
</feature>
<organism evidence="4 5">
    <name type="scientific">Dokdonella fugitiva</name>
    <dbReference type="NCBI Taxonomy" id="328517"/>
    <lineage>
        <taxon>Bacteria</taxon>
        <taxon>Pseudomonadati</taxon>
        <taxon>Pseudomonadota</taxon>
        <taxon>Gammaproteobacteria</taxon>
        <taxon>Lysobacterales</taxon>
        <taxon>Rhodanobacteraceae</taxon>
        <taxon>Dokdonella</taxon>
    </lineage>
</organism>
<dbReference type="InterPro" id="IPR025392">
    <property type="entry name" value="DUF4124"/>
</dbReference>
<keyword evidence="5" id="KW-1185">Reference proteome</keyword>
<dbReference type="OrthoDB" id="5959537at2"/>
<keyword evidence="1" id="KW-0175">Coiled coil</keyword>
<feature type="signal peptide" evidence="2">
    <location>
        <begin position="1"/>
        <end position="27"/>
    </location>
</feature>
<sequence>MHIPSSRLLVLALTACVGAGATGAVHATTPQDHNRYKWRDAQGNLHYSDSVPAEATKFGYDVVNPQGIVVKHVDRAKTADELAEAKLAASKALAERKAAEQRARDDEQLLSTYPQEEDLRRAQQQQLEMLNQQIKSSEVSLRNQEQSLAELLDRAAEAERTGKEFPPDQARQLAVMRKKVDAQKAAVAKQEADRDEASSHFEEEVAHYRELKARIAEARK</sequence>
<proteinExistence type="predicted"/>
<dbReference type="RefSeq" id="WP_131992856.1">
    <property type="nucleotide sequence ID" value="NZ_JACGXM010000002.1"/>
</dbReference>
<accession>A0A4R2IFQ6</accession>
<dbReference type="Proteomes" id="UP000294862">
    <property type="component" value="Unassembled WGS sequence"/>
</dbReference>
<gene>
    <name evidence="4" type="ORF">EV148_101475</name>
</gene>
<dbReference type="Pfam" id="PF13511">
    <property type="entry name" value="DUF4124"/>
    <property type="match status" value="1"/>
</dbReference>
<evidence type="ECO:0000313" key="4">
    <source>
        <dbReference type="EMBL" id="TCO43056.1"/>
    </source>
</evidence>
<evidence type="ECO:0000256" key="2">
    <source>
        <dbReference type="SAM" id="SignalP"/>
    </source>
</evidence>
<protein>
    <submittedName>
        <fullName evidence="4">Uncharacterized protein DUF4124</fullName>
    </submittedName>
</protein>
<keyword evidence="2" id="KW-0732">Signal</keyword>
<dbReference type="EMBL" id="SLWQ01000001">
    <property type="protein sequence ID" value="TCO43056.1"/>
    <property type="molecule type" value="Genomic_DNA"/>
</dbReference>
<evidence type="ECO:0000256" key="1">
    <source>
        <dbReference type="SAM" id="Coils"/>
    </source>
</evidence>
<evidence type="ECO:0000259" key="3">
    <source>
        <dbReference type="Pfam" id="PF13511"/>
    </source>
</evidence>
<dbReference type="AlphaFoldDB" id="A0A4R2IFQ6"/>
<reference evidence="4 5" key="1">
    <citation type="journal article" date="2015" name="Stand. Genomic Sci.">
        <title>Genomic Encyclopedia of Bacterial and Archaeal Type Strains, Phase III: the genomes of soil and plant-associated and newly described type strains.</title>
        <authorList>
            <person name="Whitman W.B."/>
            <person name="Woyke T."/>
            <person name="Klenk H.P."/>
            <person name="Zhou Y."/>
            <person name="Lilburn T.G."/>
            <person name="Beck B.J."/>
            <person name="De Vos P."/>
            <person name="Vandamme P."/>
            <person name="Eisen J.A."/>
            <person name="Garrity G."/>
            <person name="Hugenholtz P."/>
            <person name="Kyrpides N.C."/>
        </authorList>
    </citation>
    <scope>NUCLEOTIDE SEQUENCE [LARGE SCALE GENOMIC DNA]</scope>
    <source>
        <strain evidence="4 5">A3</strain>
    </source>
</reference>
<comment type="caution">
    <text evidence="4">The sequence shown here is derived from an EMBL/GenBank/DDBJ whole genome shotgun (WGS) entry which is preliminary data.</text>
</comment>
<feature type="chain" id="PRO_5020852800" evidence="2">
    <location>
        <begin position="28"/>
        <end position="220"/>
    </location>
</feature>
<feature type="domain" description="DUF4124" evidence="3">
    <location>
        <begin position="36"/>
        <end position="86"/>
    </location>
</feature>